<dbReference type="EMBL" id="JANPWB010000012">
    <property type="protein sequence ID" value="KAJ1115780.1"/>
    <property type="molecule type" value="Genomic_DNA"/>
</dbReference>
<evidence type="ECO:0000313" key="3">
    <source>
        <dbReference type="Proteomes" id="UP001066276"/>
    </source>
</evidence>
<evidence type="ECO:0000256" key="1">
    <source>
        <dbReference type="SAM" id="MobiDB-lite"/>
    </source>
</evidence>
<accession>A0AAV7NLH0</accession>
<proteinExistence type="predicted"/>
<organism evidence="2 3">
    <name type="scientific">Pleurodeles waltl</name>
    <name type="common">Iberian ribbed newt</name>
    <dbReference type="NCBI Taxonomy" id="8319"/>
    <lineage>
        <taxon>Eukaryota</taxon>
        <taxon>Metazoa</taxon>
        <taxon>Chordata</taxon>
        <taxon>Craniata</taxon>
        <taxon>Vertebrata</taxon>
        <taxon>Euteleostomi</taxon>
        <taxon>Amphibia</taxon>
        <taxon>Batrachia</taxon>
        <taxon>Caudata</taxon>
        <taxon>Salamandroidea</taxon>
        <taxon>Salamandridae</taxon>
        <taxon>Pleurodelinae</taxon>
        <taxon>Pleurodeles</taxon>
    </lineage>
</organism>
<dbReference type="AlphaFoldDB" id="A0AAV7NLH0"/>
<evidence type="ECO:0008006" key="4">
    <source>
        <dbReference type="Google" id="ProtNLM"/>
    </source>
</evidence>
<name>A0AAV7NLH0_PLEWA</name>
<sequence length="121" mass="12937">MTLEVGAAATVGARVDGAHWSRAALEVRKVSRLTSRLLLRGMSGGTGGRGSTGEETAASPQNQQFFAATTMGVPPVRGRQFSAPQKDKKKNLEPAENKRYGDSGGEGEDWEIGQVRFEDIC</sequence>
<feature type="compositionally biased region" description="Gly residues" evidence="1">
    <location>
        <begin position="42"/>
        <end position="51"/>
    </location>
</feature>
<feature type="compositionally biased region" description="Basic and acidic residues" evidence="1">
    <location>
        <begin position="90"/>
        <end position="101"/>
    </location>
</feature>
<feature type="region of interest" description="Disordered" evidence="1">
    <location>
        <begin position="40"/>
        <end position="59"/>
    </location>
</feature>
<gene>
    <name evidence="2" type="ORF">NDU88_004002</name>
</gene>
<comment type="caution">
    <text evidence="2">The sequence shown here is derived from an EMBL/GenBank/DDBJ whole genome shotgun (WGS) entry which is preliminary data.</text>
</comment>
<keyword evidence="3" id="KW-1185">Reference proteome</keyword>
<protein>
    <recommendedName>
        <fullName evidence="4">Succinate dehydrogenase assembly factor 4, mitochondrial</fullName>
    </recommendedName>
</protein>
<feature type="region of interest" description="Disordered" evidence="1">
    <location>
        <begin position="74"/>
        <end position="112"/>
    </location>
</feature>
<dbReference type="Proteomes" id="UP001066276">
    <property type="component" value="Chromosome 8"/>
</dbReference>
<evidence type="ECO:0000313" key="2">
    <source>
        <dbReference type="EMBL" id="KAJ1115780.1"/>
    </source>
</evidence>
<reference evidence="2" key="1">
    <citation type="journal article" date="2022" name="bioRxiv">
        <title>Sequencing and chromosome-scale assembly of the giantPleurodeles waltlgenome.</title>
        <authorList>
            <person name="Brown T."/>
            <person name="Elewa A."/>
            <person name="Iarovenko S."/>
            <person name="Subramanian E."/>
            <person name="Araus A.J."/>
            <person name="Petzold A."/>
            <person name="Susuki M."/>
            <person name="Suzuki K.-i.T."/>
            <person name="Hayashi T."/>
            <person name="Toyoda A."/>
            <person name="Oliveira C."/>
            <person name="Osipova E."/>
            <person name="Leigh N.D."/>
            <person name="Simon A."/>
            <person name="Yun M.H."/>
        </authorList>
    </citation>
    <scope>NUCLEOTIDE SEQUENCE</scope>
    <source>
        <strain evidence="2">20211129_DDA</strain>
        <tissue evidence="2">Liver</tissue>
    </source>
</reference>